<organism evidence="9 10">
    <name type="scientific">Reichenbachiella agarivorans</name>
    <dbReference type="NCBI Taxonomy" id="2979464"/>
    <lineage>
        <taxon>Bacteria</taxon>
        <taxon>Pseudomonadati</taxon>
        <taxon>Bacteroidota</taxon>
        <taxon>Cytophagia</taxon>
        <taxon>Cytophagales</taxon>
        <taxon>Reichenbachiellaceae</taxon>
        <taxon>Reichenbachiella</taxon>
    </lineage>
</organism>
<evidence type="ECO:0000256" key="4">
    <source>
        <dbReference type="ARBA" id="ARBA00023136"/>
    </source>
</evidence>
<keyword evidence="4" id="KW-0472">Membrane</keyword>
<dbReference type="Pfam" id="PF07980">
    <property type="entry name" value="SusD_RagB"/>
    <property type="match status" value="1"/>
</dbReference>
<comment type="similarity">
    <text evidence="2">Belongs to the SusD family.</text>
</comment>
<comment type="subcellular location">
    <subcellularLocation>
        <location evidence="1">Cell outer membrane</location>
    </subcellularLocation>
</comment>
<reference evidence="9" key="1">
    <citation type="submission" date="2022-09" db="EMBL/GenBank/DDBJ databases">
        <title>Comparative genomics and taxonomic characterization of three novel marine species of genus Reichenbachiella exhibiting antioxidant and polysaccharide degradation activities.</title>
        <authorList>
            <person name="Muhammad N."/>
            <person name="Lee Y.-J."/>
            <person name="Ko J."/>
            <person name="Kim S.-G."/>
        </authorList>
    </citation>
    <scope>NUCLEOTIDE SEQUENCE</scope>
    <source>
        <strain evidence="9">BKB1-1</strain>
    </source>
</reference>
<dbReference type="InterPro" id="IPR011990">
    <property type="entry name" value="TPR-like_helical_dom_sf"/>
</dbReference>
<dbReference type="PROSITE" id="PS51257">
    <property type="entry name" value="PROKAR_LIPOPROTEIN"/>
    <property type="match status" value="1"/>
</dbReference>
<evidence type="ECO:0000256" key="5">
    <source>
        <dbReference type="ARBA" id="ARBA00023237"/>
    </source>
</evidence>
<keyword evidence="3 6" id="KW-0732">Signal</keyword>
<name>A0ABY6CLM6_9BACT</name>
<protein>
    <submittedName>
        <fullName evidence="9">RagB/SusD family nutrient uptake outer membrane protein</fullName>
    </submittedName>
</protein>
<evidence type="ECO:0000256" key="2">
    <source>
        <dbReference type="ARBA" id="ARBA00006275"/>
    </source>
</evidence>
<dbReference type="Gene3D" id="1.25.40.390">
    <property type="match status" value="1"/>
</dbReference>
<dbReference type="EMBL" id="CP106679">
    <property type="protein sequence ID" value="UXP30985.1"/>
    <property type="molecule type" value="Genomic_DNA"/>
</dbReference>
<feature type="domain" description="SusD-like N-terminal" evidence="8">
    <location>
        <begin position="45"/>
        <end position="222"/>
    </location>
</feature>
<feature type="chain" id="PRO_5045858207" evidence="6">
    <location>
        <begin position="23"/>
        <end position="575"/>
    </location>
</feature>
<evidence type="ECO:0000256" key="1">
    <source>
        <dbReference type="ARBA" id="ARBA00004442"/>
    </source>
</evidence>
<dbReference type="Proteomes" id="UP001065174">
    <property type="component" value="Chromosome"/>
</dbReference>
<evidence type="ECO:0000256" key="6">
    <source>
        <dbReference type="SAM" id="SignalP"/>
    </source>
</evidence>
<accession>A0ABY6CLM6</accession>
<dbReference type="InterPro" id="IPR033985">
    <property type="entry name" value="SusD-like_N"/>
</dbReference>
<feature type="domain" description="RagB/SusD" evidence="7">
    <location>
        <begin position="262"/>
        <end position="573"/>
    </location>
</feature>
<keyword evidence="5" id="KW-0998">Cell outer membrane</keyword>
<dbReference type="Pfam" id="PF14322">
    <property type="entry name" value="SusD-like_3"/>
    <property type="match status" value="1"/>
</dbReference>
<evidence type="ECO:0000259" key="7">
    <source>
        <dbReference type="Pfam" id="PF07980"/>
    </source>
</evidence>
<evidence type="ECO:0000259" key="8">
    <source>
        <dbReference type="Pfam" id="PF14322"/>
    </source>
</evidence>
<gene>
    <name evidence="9" type="ORF">N6H18_11550</name>
</gene>
<feature type="signal peptide" evidence="6">
    <location>
        <begin position="1"/>
        <end position="22"/>
    </location>
</feature>
<keyword evidence="10" id="KW-1185">Reference proteome</keyword>
<evidence type="ECO:0000313" key="10">
    <source>
        <dbReference type="Proteomes" id="UP001065174"/>
    </source>
</evidence>
<dbReference type="InterPro" id="IPR012944">
    <property type="entry name" value="SusD_RagB_dom"/>
</dbReference>
<proteinExistence type="inferred from homology"/>
<sequence length="575" mass="64550">MKKKLLYILMIPVFMFTTSCNEDEFLTQVNPNSITTDVYWETSDDFEKGLYTVYGALQFPSISGAQFTNNWVMGDLAGAESWMKTFEFVTLNFNDASEHVKNKWNELYVGIFRANQVIEYIQDAEISSSEKALIVAQARFLRAFFYFELAHSYGGAVIHTVVPVTDEDFQKAFDSIDKVTTDVIIPDLEFAKANLEGVEWTGDDLGRATWGAATALMGKVYLYNKDWVNAADEFKKIIDSGIYSLTPDFMDNFTDENEFNSESIFEVAYSAVAGDTGANGNNIDTTPNEIGSEANTIDAKVGQLNSGGYNEVLGSYYLHELLYNDEIDPTKGINNGFTQSQRMYASVLTKDGDGSYFSVPVTELKGFGFAQTAYVKKYTNWYQYDLINTTNPRSGINIRHIRYSDVLLMYAEAILNAQGDAAAAEALTYIDRIRARAGVVTLQDYLNNNANTFPAMHVSKVVNGAYNLVAPTADNLLTHIMMVERPIELCFEGHRWKDLTRWGIVKEVLTARRADELWLLANWDAIMNTAPFYFVDEAQKVRTDYAVCAASYTPSAHDYLPIPTDERQINSALGN</sequence>
<dbReference type="RefSeq" id="WP_262308431.1">
    <property type="nucleotide sequence ID" value="NZ_CP106679.1"/>
</dbReference>
<dbReference type="SUPFAM" id="SSF48452">
    <property type="entry name" value="TPR-like"/>
    <property type="match status" value="1"/>
</dbReference>
<evidence type="ECO:0000256" key="3">
    <source>
        <dbReference type="ARBA" id="ARBA00022729"/>
    </source>
</evidence>
<evidence type="ECO:0000313" key="9">
    <source>
        <dbReference type="EMBL" id="UXP30985.1"/>
    </source>
</evidence>